<sequence length="244" mass="25767">MRFGKKPGDSSADAVEKPDGPEPTDALRTDSTETGSTKTDADAQKSGNAQEVGEADVSADAAADGERKVDAARGGRRRLAMITAAAGAVVFTLAAALSGWQWAEHNGPHPADVNTAFVDQSATAQAAQSARDIVQGVFSYSYQDLDAYQASLAKFLNKDMLASYQQTADQNIQIITQAETTIKATVGEGNVGIEKLDGDEATAVVIMERSGTNGDSQQISDAAPLRVQMEKVDGRWKATDMRLL</sequence>
<evidence type="ECO:0000256" key="2">
    <source>
        <dbReference type="ARBA" id="ARBA00023136"/>
    </source>
</evidence>
<organism evidence="5 6">
    <name type="scientific">Tomitella cavernea</name>
    <dbReference type="NCBI Taxonomy" id="1387982"/>
    <lineage>
        <taxon>Bacteria</taxon>
        <taxon>Bacillati</taxon>
        <taxon>Actinomycetota</taxon>
        <taxon>Actinomycetes</taxon>
        <taxon>Mycobacteriales</taxon>
        <taxon>Tomitella</taxon>
    </lineage>
</organism>
<dbReference type="RefSeq" id="WP_200171016.1">
    <property type="nucleotide sequence ID" value="NZ_BAABKQ010000001.1"/>
</dbReference>
<comment type="caution">
    <text evidence="5">The sequence shown here is derived from an EMBL/GenBank/DDBJ whole genome shotgun (WGS) entry which is preliminary data.</text>
</comment>
<feature type="compositionally biased region" description="Basic and acidic residues" evidence="3">
    <location>
        <begin position="64"/>
        <end position="73"/>
    </location>
</feature>
<proteinExistence type="predicted"/>
<evidence type="ECO:0000313" key="6">
    <source>
        <dbReference type="Proteomes" id="UP001500839"/>
    </source>
</evidence>
<keyword evidence="6" id="KW-1185">Reference proteome</keyword>
<evidence type="ECO:0000256" key="1">
    <source>
        <dbReference type="ARBA" id="ARBA00004370"/>
    </source>
</evidence>
<keyword evidence="4" id="KW-1133">Transmembrane helix</keyword>
<gene>
    <name evidence="5" type="ORF">GCM10023353_07700</name>
</gene>
<keyword evidence="4" id="KW-0812">Transmembrane</keyword>
<accession>A0ABP9C931</accession>
<evidence type="ECO:0008006" key="7">
    <source>
        <dbReference type="Google" id="ProtNLM"/>
    </source>
</evidence>
<name>A0ABP9C931_9ACTN</name>
<dbReference type="EMBL" id="BAABKQ010000001">
    <property type="protein sequence ID" value="GAA4806865.1"/>
    <property type="molecule type" value="Genomic_DNA"/>
</dbReference>
<evidence type="ECO:0000313" key="5">
    <source>
        <dbReference type="EMBL" id="GAA4806865.1"/>
    </source>
</evidence>
<comment type="subcellular location">
    <subcellularLocation>
        <location evidence="1">Membrane</location>
    </subcellularLocation>
</comment>
<feature type="region of interest" description="Disordered" evidence="3">
    <location>
        <begin position="1"/>
        <end position="73"/>
    </location>
</feature>
<protein>
    <recommendedName>
        <fullName evidence="7">Mce-associated membrane protein</fullName>
    </recommendedName>
</protein>
<feature type="compositionally biased region" description="Basic and acidic residues" evidence="3">
    <location>
        <begin position="14"/>
        <end position="31"/>
    </location>
</feature>
<feature type="transmembrane region" description="Helical" evidence="4">
    <location>
        <begin position="79"/>
        <end position="103"/>
    </location>
</feature>
<evidence type="ECO:0000256" key="3">
    <source>
        <dbReference type="SAM" id="MobiDB-lite"/>
    </source>
</evidence>
<dbReference type="PANTHER" id="PTHR37042:SF4">
    <property type="entry name" value="OUTER MEMBRANE PROTEIN RV1973"/>
    <property type="match status" value="1"/>
</dbReference>
<dbReference type="Proteomes" id="UP001500839">
    <property type="component" value="Unassembled WGS sequence"/>
</dbReference>
<keyword evidence="2 4" id="KW-0472">Membrane</keyword>
<dbReference type="PANTHER" id="PTHR37042">
    <property type="entry name" value="OUTER MEMBRANE PROTEIN RV1973"/>
    <property type="match status" value="1"/>
</dbReference>
<reference evidence="6" key="1">
    <citation type="journal article" date="2019" name="Int. J. Syst. Evol. Microbiol.">
        <title>The Global Catalogue of Microorganisms (GCM) 10K type strain sequencing project: providing services to taxonomists for standard genome sequencing and annotation.</title>
        <authorList>
            <consortium name="The Broad Institute Genomics Platform"/>
            <consortium name="The Broad Institute Genome Sequencing Center for Infectious Disease"/>
            <person name="Wu L."/>
            <person name="Ma J."/>
        </authorList>
    </citation>
    <scope>NUCLEOTIDE SEQUENCE [LARGE SCALE GENOMIC DNA]</scope>
    <source>
        <strain evidence="6">JCM 18542</strain>
    </source>
</reference>
<evidence type="ECO:0000256" key="4">
    <source>
        <dbReference type="SAM" id="Phobius"/>
    </source>
</evidence>